<organism evidence="2 3">
    <name type="scientific">Phreatobacter aquaticus</name>
    <dbReference type="NCBI Taxonomy" id="2570229"/>
    <lineage>
        <taxon>Bacteria</taxon>
        <taxon>Pseudomonadati</taxon>
        <taxon>Pseudomonadota</taxon>
        <taxon>Alphaproteobacteria</taxon>
        <taxon>Hyphomicrobiales</taxon>
        <taxon>Phreatobacteraceae</taxon>
        <taxon>Phreatobacter</taxon>
    </lineage>
</organism>
<sequence>MSTLALVLVWAGPTAHAQFQRQNQPAPGAQPADDNRRDQGWQGLGPIERSEQPGQPQNDAEAAGLRGTGEAPATEPNASRTVGAQRDRLRAQSRRAPWQEQPRQAAPLTPNAGVAAPAAVTPPARQLSSRPAPMANRRTGRLPRPTGAAPASTTQRLATPASRAPRTGAQLSISREDQRALQAGTRGIATPNQPPRPADVPIVTDRVQPINGRVLPNANPLGRNTVIDPRTGEVISYDRRPQPETDAFTPIGLRLGSFVVTPVLDSVLGYDSNSRRVSTAIQGSAYNQTYGEVSAKSDWSRHELTARIRGTYSAYFSTPDVNRPELAMVANGRIDVTRDTRIETEARYNLTAQSPGSSNLPSAAGTSLSGLPLVRQYGGTVGVVQDINRLQLTLRGTLDRYTYDDAVTQNGTVIQQGERNYNAYGGRLRASYELTPGMRPFVEAGVERRVFDTLLATSGYLQGSTAQTFRVGSTFELTRLVTGEISAGYLVRRDVDPTLREIRMPVFDAALTWTPTGLTTVRFVAKSTVDESFTTGAAGIQRRDVSVELEHAFRRWLIGTAKLAYGNDLYAGTTRQDQRLVASLGVVYKANRMLQIRGEVRREQLFSNTSGSGYSANVFLLGLRLMR</sequence>
<protein>
    <recommendedName>
        <fullName evidence="4">Outer membrane beta-barrel protein</fullName>
    </recommendedName>
</protein>
<dbReference type="InterPro" id="IPR018759">
    <property type="entry name" value="BBP2_2"/>
</dbReference>
<dbReference type="SUPFAM" id="SSF56935">
    <property type="entry name" value="Porins"/>
    <property type="match status" value="1"/>
</dbReference>
<feature type="compositionally biased region" description="Low complexity" evidence="1">
    <location>
        <begin position="109"/>
        <end position="124"/>
    </location>
</feature>
<dbReference type="OrthoDB" id="7398962at2"/>
<dbReference type="Proteomes" id="UP000298588">
    <property type="component" value="Chromosome"/>
</dbReference>
<dbReference type="AlphaFoldDB" id="A0A4D7QDG6"/>
<dbReference type="KEGG" id="paqt:E8L99_02185"/>
<dbReference type="EMBL" id="CP039865">
    <property type="protein sequence ID" value="QCK84675.1"/>
    <property type="molecule type" value="Genomic_DNA"/>
</dbReference>
<evidence type="ECO:0008006" key="4">
    <source>
        <dbReference type="Google" id="ProtNLM"/>
    </source>
</evidence>
<dbReference type="Pfam" id="PF10082">
    <property type="entry name" value="BBP2_2"/>
    <property type="match status" value="1"/>
</dbReference>
<keyword evidence="3" id="KW-1185">Reference proteome</keyword>
<evidence type="ECO:0000313" key="3">
    <source>
        <dbReference type="Proteomes" id="UP000298588"/>
    </source>
</evidence>
<name>A0A4D7QDG6_9HYPH</name>
<evidence type="ECO:0000256" key="1">
    <source>
        <dbReference type="SAM" id="MobiDB-lite"/>
    </source>
</evidence>
<gene>
    <name evidence="2" type="ORF">E8L99_02185</name>
</gene>
<reference evidence="2 3" key="1">
    <citation type="submission" date="2019-04" db="EMBL/GenBank/DDBJ databases">
        <title>Phreatobacter aquaticus sp. nov.</title>
        <authorList>
            <person name="Choi A."/>
            <person name="Baek K."/>
        </authorList>
    </citation>
    <scope>NUCLEOTIDE SEQUENCE [LARGE SCALE GENOMIC DNA]</scope>
    <source>
        <strain evidence="2 3">NMCR1094</strain>
    </source>
</reference>
<feature type="region of interest" description="Disordered" evidence="1">
    <location>
        <begin position="16"/>
        <end position="175"/>
    </location>
</feature>
<proteinExistence type="predicted"/>
<dbReference type="RefSeq" id="WP_137098009.1">
    <property type="nucleotide sequence ID" value="NZ_CP039865.1"/>
</dbReference>
<accession>A0A4D7QDG6</accession>
<evidence type="ECO:0000313" key="2">
    <source>
        <dbReference type="EMBL" id="QCK84675.1"/>
    </source>
</evidence>